<feature type="compositionally biased region" description="Basic and acidic residues" evidence="1">
    <location>
        <begin position="703"/>
        <end position="719"/>
    </location>
</feature>
<keyword evidence="4" id="KW-1185">Reference proteome</keyword>
<feature type="transmembrane region" description="Helical" evidence="2">
    <location>
        <begin position="147"/>
        <end position="170"/>
    </location>
</feature>
<reference evidence="3" key="3">
    <citation type="submission" date="2015-02" db="UniProtKB">
        <authorList>
            <consortium name="EnsemblProtists"/>
        </authorList>
    </citation>
    <scope>IDENTIFICATION</scope>
    <source>
        <strain evidence="3">DAOM BR144</strain>
    </source>
</reference>
<feature type="transmembrane region" description="Helical" evidence="2">
    <location>
        <begin position="280"/>
        <end position="296"/>
    </location>
</feature>
<dbReference type="eggNOG" id="ENOG502S17B">
    <property type="taxonomic scope" value="Eukaryota"/>
</dbReference>
<keyword evidence="2" id="KW-0472">Membrane</keyword>
<dbReference type="Proteomes" id="UP000019132">
    <property type="component" value="Unassembled WGS sequence"/>
</dbReference>
<keyword evidence="2" id="KW-0812">Transmembrane</keyword>
<feature type="region of interest" description="Disordered" evidence="1">
    <location>
        <begin position="768"/>
        <end position="790"/>
    </location>
</feature>
<proteinExistence type="predicted"/>
<name>K3WTT9_GLOUD</name>
<dbReference type="InParanoid" id="K3WTT9"/>
<feature type="region of interest" description="Disordered" evidence="1">
    <location>
        <begin position="799"/>
        <end position="818"/>
    </location>
</feature>
<reference evidence="4" key="1">
    <citation type="journal article" date="2010" name="Genome Biol.">
        <title>Genome sequence of the necrotrophic plant pathogen Pythium ultimum reveals original pathogenicity mechanisms and effector repertoire.</title>
        <authorList>
            <person name="Levesque C.A."/>
            <person name="Brouwer H."/>
            <person name="Cano L."/>
            <person name="Hamilton J.P."/>
            <person name="Holt C."/>
            <person name="Huitema E."/>
            <person name="Raffaele S."/>
            <person name="Robideau G.P."/>
            <person name="Thines M."/>
            <person name="Win J."/>
            <person name="Zerillo M.M."/>
            <person name="Beakes G.W."/>
            <person name="Boore J.L."/>
            <person name="Busam D."/>
            <person name="Dumas B."/>
            <person name="Ferriera S."/>
            <person name="Fuerstenberg S.I."/>
            <person name="Gachon C.M."/>
            <person name="Gaulin E."/>
            <person name="Govers F."/>
            <person name="Grenville-Briggs L."/>
            <person name="Horner N."/>
            <person name="Hostetler J."/>
            <person name="Jiang R.H."/>
            <person name="Johnson J."/>
            <person name="Krajaejun T."/>
            <person name="Lin H."/>
            <person name="Meijer H.J."/>
            <person name="Moore B."/>
            <person name="Morris P."/>
            <person name="Phuntmart V."/>
            <person name="Puiu D."/>
            <person name="Shetty J."/>
            <person name="Stajich J.E."/>
            <person name="Tripathy S."/>
            <person name="Wawra S."/>
            <person name="van West P."/>
            <person name="Whitty B.R."/>
            <person name="Coutinho P.M."/>
            <person name="Henrissat B."/>
            <person name="Martin F."/>
            <person name="Thomas P.D."/>
            <person name="Tyler B.M."/>
            <person name="De Vries R.P."/>
            <person name="Kamoun S."/>
            <person name="Yandell M."/>
            <person name="Tisserat N."/>
            <person name="Buell C.R."/>
        </authorList>
    </citation>
    <scope>NUCLEOTIDE SEQUENCE</scope>
    <source>
        <strain evidence="4">DAOM:BR144</strain>
    </source>
</reference>
<keyword evidence="2" id="KW-1133">Transmembrane helix</keyword>
<dbReference type="HOGENOM" id="CLU_019765_0_0_1"/>
<dbReference type="EMBL" id="GL376613">
    <property type="status" value="NOT_ANNOTATED_CDS"/>
    <property type="molecule type" value="Genomic_DNA"/>
</dbReference>
<feature type="transmembrane region" description="Helical" evidence="2">
    <location>
        <begin position="247"/>
        <end position="268"/>
    </location>
</feature>
<evidence type="ECO:0000256" key="1">
    <source>
        <dbReference type="SAM" id="MobiDB-lite"/>
    </source>
</evidence>
<feature type="transmembrane region" description="Helical" evidence="2">
    <location>
        <begin position="88"/>
        <end position="106"/>
    </location>
</feature>
<reference evidence="4" key="2">
    <citation type="submission" date="2010-04" db="EMBL/GenBank/DDBJ databases">
        <authorList>
            <person name="Buell R."/>
            <person name="Hamilton J."/>
            <person name="Hostetler J."/>
        </authorList>
    </citation>
    <scope>NUCLEOTIDE SEQUENCE [LARGE SCALE GENOMIC DNA]</scope>
    <source>
        <strain evidence="4">DAOM:BR144</strain>
    </source>
</reference>
<sequence>MLLSIARLVSPKRVNMALASVVAGAQKANEDGPGAADTTTVAAALSAAMEANGRMHSTVRLNQFTLQFEDAALESAYQASIHMRKKALWLRSLIPAAASHILFGLGDCMEHPHSYLQVTLPARIFLADALFVIFGLSFYTIPKITPLGFVSSTGGSWVTAILYAVLSFAVRPPERQAESILGFLYTAPVIGIFNTISYYSEYNSRERFVLRRRLSRERITLAVARTNTLVSPEGTDRFFKTLAHSNGPTFCIGVLLWGAFTTGGWASLPDTLKFVDEETGWAWFSHCAGVTVFLLVMTRQLLWLFVVPVLGAVILWMMTLTMPAEWIIFSAHSVGYGLLVASVIVAMGVFSWFVCAWKELVSFLTRSCFLYPQLQAGLENEYPLLVKIVSEYTAGFDPEILSSRMPANRIMDRVSADVRALRSGSEDYHYHAAGTALPTLSSMSPRRRTGGSVRAKLLAPGDDLHSHKHAKSETTMSEYIEDDNTENELLRGASEEGASVMDLLPSEVVSAAVGTKEEDERGSRMMSVLPSFKAGKCFFCSKNEAEHFVPACGMWGKWTHWRMNQQHGHPNELGSSSSSSALQTKPVMSMCTSYYDIQNQKSELEVRVAKLETANASLVNQLQQLRQVEKQTNIVNVQLKSEMRALEEKCAMDLQRQDAQWQQKLNAVLEESNRLAHERKLEVKRADAARASLRKQLETSQRLTEKAESARTKSMEEANKKHAVQLEAMQTEMASCKAEVESLRRAVQAASTLPSPLASPLPLLDGSFSSPASSSMSPSSPVANLQTLHPSRRLPYAQSLEIEGLRESSRKPRGDIDYSEPWRYALDSANFYDA</sequence>
<dbReference type="OMA" id="LCQWDAM"/>
<evidence type="ECO:0000313" key="4">
    <source>
        <dbReference type="Proteomes" id="UP000019132"/>
    </source>
</evidence>
<dbReference type="AlphaFoldDB" id="K3WTT9"/>
<feature type="transmembrane region" description="Helical" evidence="2">
    <location>
        <begin position="334"/>
        <end position="357"/>
    </location>
</feature>
<feature type="transmembrane region" description="Helical" evidence="2">
    <location>
        <begin position="182"/>
        <end position="202"/>
    </location>
</feature>
<dbReference type="EnsemblProtists" id="PYU1_T008385">
    <property type="protein sequence ID" value="PYU1_T008385"/>
    <property type="gene ID" value="PYU1_G008369"/>
</dbReference>
<feature type="transmembrane region" description="Helical" evidence="2">
    <location>
        <begin position="301"/>
        <end position="322"/>
    </location>
</feature>
<feature type="region of interest" description="Disordered" evidence="1">
    <location>
        <begin position="693"/>
        <end position="719"/>
    </location>
</feature>
<evidence type="ECO:0000256" key="2">
    <source>
        <dbReference type="SAM" id="Phobius"/>
    </source>
</evidence>
<feature type="compositionally biased region" description="Basic and acidic residues" evidence="1">
    <location>
        <begin position="803"/>
        <end position="816"/>
    </location>
</feature>
<protein>
    <submittedName>
        <fullName evidence="3">Uncharacterized protein</fullName>
    </submittedName>
</protein>
<organism evidence="3 4">
    <name type="scientific">Globisporangium ultimum (strain ATCC 200006 / CBS 805.95 / DAOM BR144)</name>
    <name type="common">Pythium ultimum</name>
    <dbReference type="NCBI Taxonomy" id="431595"/>
    <lineage>
        <taxon>Eukaryota</taxon>
        <taxon>Sar</taxon>
        <taxon>Stramenopiles</taxon>
        <taxon>Oomycota</taxon>
        <taxon>Peronosporomycetes</taxon>
        <taxon>Pythiales</taxon>
        <taxon>Pythiaceae</taxon>
        <taxon>Globisporangium</taxon>
    </lineage>
</organism>
<evidence type="ECO:0000313" key="3">
    <source>
        <dbReference type="EnsemblProtists" id="PYU1_T008385"/>
    </source>
</evidence>
<accession>K3WTT9</accession>
<feature type="compositionally biased region" description="Low complexity" evidence="1">
    <location>
        <begin position="768"/>
        <end position="781"/>
    </location>
</feature>
<dbReference type="VEuPathDB" id="FungiDB:PYU1_G008369"/>
<feature type="transmembrane region" description="Helical" evidence="2">
    <location>
        <begin position="118"/>
        <end position="140"/>
    </location>
</feature>